<reference evidence="9" key="1">
    <citation type="submission" date="2016-04" db="EMBL/GenBank/DDBJ databases">
        <authorList>
            <person name="Nguyen H.D."/>
            <person name="Samba Siva P."/>
            <person name="Cullis J."/>
            <person name="Levesque C.A."/>
            <person name="Hambleton S."/>
        </authorList>
    </citation>
    <scope>NUCLEOTIDE SEQUENCE</scope>
    <source>
        <strain evidence="9">DAOMC 236416</strain>
    </source>
</reference>
<evidence type="ECO:0000256" key="1">
    <source>
        <dbReference type="ARBA" id="ARBA00004211"/>
    </source>
</evidence>
<dbReference type="GO" id="GO:0005886">
    <property type="term" value="C:plasma membrane"/>
    <property type="evidence" value="ECO:0007669"/>
    <property type="project" value="TreeGrafter"/>
</dbReference>
<evidence type="ECO:0000313" key="10">
    <source>
        <dbReference type="Proteomes" id="UP000077521"/>
    </source>
</evidence>
<dbReference type="PROSITE" id="PS50192">
    <property type="entry name" value="T_SNARE"/>
    <property type="match status" value="1"/>
</dbReference>
<keyword evidence="4 8" id="KW-1133">Transmembrane helix</keyword>
<gene>
    <name evidence="9" type="ORF">A4X13_0g7340</name>
</gene>
<dbReference type="PANTHER" id="PTHR19957">
    <property type="entry name" value="SYNTAXIN"/>
    <property type="match status" value="1"/>
</dbReference>
<dbReference type="OrthoDB" id="10255013at2759"/>
<organism evidence="9 10">
    <name type="scientific">Tilletia indica</name>
    <dbReference type="NCBI Taxonomy" id="43049"/>
    <lineage>
        <taxon>Eukaryota</taxon>
        <taxon>Fungi</taxon>
        <taxon>Dikarya</taxon>
        <taxon>Basidiomycota</taxon>
        <taxon>Ustilaginomycotina</taxon>
        <taxon>Exobasidiomycetes</taxon>
        <taxon>Tilletiales</taxon>
        <taxon>Tilletiaceae</taxon>
        <taxon>Tilletia</taxon>
    </lineage>
</organism>
<dbReference type="CDD" id="cd15849">
    <property type="entry name" value="SNARE_Sso1"/>
    <property type="match status" value="1"/>
</dbReference>
<dbReference type="InterPro" id="IPR006011">
    <property type="entry name" value="Syntaxin_N"/>
</dbReference>
<dbReference type="InterPro" id="IPR010989">
    <property type="entry name" value="SNARE"/>
</dbReference>
<dbReference type="Pfam" id="PF00804">
    <property type="entry name" value="Syntaxin"/>
    <property type="match status" value="1"/>
</dbReference>
<evidence type="ECO:0000256" key="5">
    <source>
        <dbReference type="ARBA" id="ARBA00023136"/>
    </source>
</evidence>
<keyword evidence="10" id="KW-1185">Reference proteome</keyword>
<evidence type="ECO:0000256" key="7">
    <source>
        <dbReference type="SAM" id="MobiDB-lite"/>
    </source>
</evidence>
<protein>
    <submittedName>
        <fullName evidence="9">Uncharacterized protein</fullName>
    </submittedName>
</protein>
<dbReference type="SMART" id="SM00397">
    <property type="entry name" value="t_SNARE"/>
    <property type="match status" value="1"/>
</dbReference>
<comment type="similarity">
    <text evidence="2">Belongs to the syntaxin family.</text>
</comment>
<dbReference type="SMART" id="SM00503">
    <property type="entry name" value="SynN"/>
    <property type="match status" value="1"/>
</dbReference>
<feature type="compositionally biased region" description="Low complexity" evidence="7">
    <location>
        <begin position="11"/>
        <end position="45"/>
    </location>
</feature>
<dbReference type="InterPro" id="IPR000727">
    <property type="entry name" value="T_SNARE_dom"/>
</dbReference>
<dbReference type="Proteomes" id="UP000077521">
    <property type="component" value="Unassembled WGS sequence"/>
</dbReference>
<dbReference type="GO" id="GO:0005484">
    <property type="term" value="F:SNAP receptor activity"/>
    <property type="evidence" value="ECO:0007669"/>
    <property type="project" value="TreeGrafter"/>
</dbReference>
<reference evidence="9" key="2">
    <citation type="journal article" date="2019" name="IMA Fungus">
        <title>Genome sequencing and comparison of five Tilletia species to identify candidate genes for the detection of regulated species infecting wheat.</title>
        <authorList>
            <person name="Nguyen H.D.T."/>
            <person name="Sultana T."/>
            <person name="Kesanakurti P."/>
            <person name="Hambleton S."/>
        </authorList>
    </citation>
    <scope>NUCLEOTIDE SEQUENCE</scope>
    <source>
        <strain evidence="9">DAOMC 236416</strain>
    </source>
</reference>
<sequence length="416" mass="45951">MARDRLAAMRAQQQQQQGGQGQYAGNNGYGDHSYPTQQQGYEQQGYGAGGGYAPQETYQQPQQQYAQQGGYGGYASVPPSAAPAPESYEMQQPAYPAGGDADDMRSFFNDVLGVQDAIKEIENSIGTLSDLHSRALNNIDEASSQRAHAELESLAAQTNANIKGVKSTLQRLAQQAHRTQNSAPQDYNTRMTQLNAAKNRFKGAIQSYQTMEQSYRQKYKARAERQYKTIKPEATEEEVQAAVRDMESGGQQQIFANALMNSNRHGEARGALREVQERQEDLRQIMRTMAELAELFNQVDFLLVQQDEQVTQIHQQAEVAKTDMEAGLVETNKAKVSAEKARKNRKRCAVLIVILIIVAAAIAAAVVCTSGDNCKSKKDPAPAAARRSILDMSESWSRSSIERAFTDTDMLIEPLD</sequence>
<dbReference type="GO" id="GO:0012505">
    <property type="term" value="C:endomembrane system"/>
    <property type="evidence" value="ECO:0007669"/>
    <property type="project" value="TreeGrafter"/>
</dbReference>
<dbReference type="Gene3D" id="1.20.58.70">
    <property type="match status" value="1"/>
</dbReference>
<keyword evidence="6" id="KW-0175">Coiled coil</keyword>
<dbReference type="GO" id="GO:0048278">
    <property type="term" value="P:vesicle docking"/>
    <property type="evidence" value="ECO:0007669"/>
    <property type="project" value="TreeGrafter"/>
</dbReference>
<dbReference type="PANTHER" id="PTHR19957:SF307">
    <property type="entry name" value="PROTEIN SSO1-RELATED"/>
    <property type="match status" value="1"/>
</dbReference>
<evidence type="ECO:0000256" key="4">
    <source>
        <dbReference type="ARBA" id="ARBA00022989"/>
    </source>
</evidence>
<feature type="transmembrane region" description="Helical" evidence="8">
    <location>
        <begin position="348"/>
        <end position="367"/>
    </location>
</feature>
<accession>A0A177T493</accession>
<name>A0A177T493_9BASI</name>
<dbReference type="GO" id="GO:0031201">
    <property type="term" value="C:SNARE complex"/>
    <property type="evidence" value="ECO:0007669"/>
    <property type="project" value="TreeGrafter"/>
</dbReference>
<evidence type="ECO:0000256" key="2">
    <source>
        <dbReference type="ARBA" id="ARBA00009063"/>
    </source>
</evidence>
<feature type="coiled-coil region" evidence="6">
    <location>
        <begin position="132"/>
        <end position="175"/>
    </location>
</feature>
<keyword evidence="3 8" id="KW-0812">Transmembrane</keyword>
<dbReference type="InterPro" id="IPR045242">
    <property type="entry name" value="Syntaxin"/>
</dbReference>
<comment type="caution">
    <text evidence="9">The sequence shown here is derived from an EMBL/GenBank/DDBJ whole genome shotgun (WGS) entry which is preliminary data.</text>
</comment>
<evidence type="ECO:0000256" key="6">
    <source>
        <dbReference type="SAM" id="Coils"/>
    </source>
</evidence>
<dbReference type="GO" id="GO:0006886">
    <property type="term" value="P:intracellular protein transport"/>
    <property type="evidence" value="ECO:0007669"/>
    <property type="project" value="TreeGrafter"/>
</dbReference>
<comment type="subcellular location">
    <subcellularLocation>
        <location evidence="1">Membrane</location>
        <topology evidence="1">Single-pass type IV membrane protein</topology>
    </subcellularLocation>
</comment>
<feature type="compositionally biased region" description="Low complexity" evidence="7">
    <location>
        <begin position="53"/>
        <end position="85"/>
    </location>
</feature>
<dbReference type="AlphaFoldDB" id="A0A177T493"/>
<dbReference type="CDD" id="cd00179">
    <property type="entry name" value="SynN"/>
    <property type="match status" value="1"/>
</dbReference>
<dbReference type="GO" id="GO:0000149">
    <property type="term" value="F:SNARE binding"/>
    <property type="evidence" value="ECO:0007669"/>
    <property type="project" value="TreeGrafter"/>
</dbReference>
<evidence type="ECO:0000256" key="3">
    <source>
        <dbReference type="ARBA" id="ARBA00022692"/>
    </source>
</evidence>
<dbReference type="EMBL" id="LWDF02000882">
    <property type="protein sequence ID" value="KAE8241609.1"/>
    <property type="molecule type" value="Genomic_DNA"/>
</dbReference>
<dbReference type="GO" id="GO:0006906">
    <property type="term" value="P:vesicle fusion"/>
    <property type="evidence" value="ECO:0007669"/>
    <property type="project" value="TreeGrafter"/>
</dbReference>
<keyword evidence="5 8" id="KW-0472">Membrane</keyword>
<dbReference type="SUPFAM" id="SSF47661">
    <property type="entry name" value="t-snare proteins"/>
    <property type="match status" value="1"/>
</dbReference>
<evidence type="ECO:0000256" key="8">
    <source>
        <dbReference type="SAM" id="Phobius"/>
    </source>
</evidence>
<proteinExistence type="inferred from homology"/>
<evidence type="ECO:0000313" key="9">
    <source>
        <dbReference type="EMBL" id="KAE8241609.1"/>
    </source>
</evidence>
<dbReference type="GO" id="GO:0006887">
    <property type="term" value="P:exocytosis"/>
    <property type="evidence" value="ECO:0007669"/>
    <property type="project" value="TreeGrafter"/>
</dbReference>
<feature type="region of interest" description="Disordered" evidence="7">
    <location>
        <begin position="1"/>
        <end position="98"/>
    </location>
</feature>